<keyword evidence="1" id="KW-0175">Coiled coil</keyword>
<feature type="coiled-coil region" evidence="1">
    <location>
        <begin position="275"/>
        <end position="302"/>
    </location>
</feature>
<proteinExistence type="predicted"/>
<comment type="caution">
    <text evidence="3">The sequence shown here is derived from an EMBL/GenBank/DDBJ whole genome shotgun (WGS) entry which is preliminary data.</text>
</comment>
<feature type="compositionally biased region" description="Polar residues" evidence="2">
    <location>
        <begin position="213"/>
        <end position="230"/>
    </location>
</feature>
<dbReference type="EMBL" id="CAEQ01000674">
    <property type="protein sequence ID" value="CCD12333.1"/>
    <property type="molecule type" value="Genomic_DNA"/>
</dbReference>
<feature type="compositionally biased region" description="Low complexity" evidence="2">
    <location>
        <begin position="157"/>
        <end position="168"/>
    </location>
</feature>
<protein>
    <submittedName>
        <fullName evidence="3">WGS project CAEQ00000000 data, annotated contig 1289</fullName>
    </submittedName>
</protein>
<keyword evidence="4" id="KW-1185">Reference proteome</keyword>
<feature type="region of interest" description="Disordered" evidence="2">
    <location>
        <begin position="95"/>
        <end position="240"/>
    </location>
</feature>
<dbReference type="OMA" id="RSVHKHC"/>
<dbReference type="VEuPathDB" id="TriTrypDB:TcIL3000_0_32250"/>
<reference evidence="3 4" key="2">
    <citation type="journal article" date="2012" name="Proc. Natl. Acad. Sci. U.S.A.">
        <title>Antigenic diversity is generated by distinct evolutionary mechanisms in African trypanosome species.</title>
        <authorList>
            <person name="Jackson A.P."/>
            <person name="Berry A."/>
            <person name="Aslett M."/>
            <person name="Allison H.C."/>
            <person name="Burton P."/>
            <person name="Vavrova-Anderson J."/>
            <person name="Brown R."/>
            <person name="Browne H."/>
            <person name="Corton N."/>
            <person name="Hauser H."/>
            <person name="Gamble J."/>
            <person name="Gilderthorp R."/>
            <person name="Marcello L."/>
            <person name="McQuillan J."/>
            <person name="Otto T.D."/>
            <person name="Quail M.A."/>
            <person name="Sanders M.J."/>
            <person name="van Tonder A."/>
            <person name="Ginger M.L."/>
            <person name="Field M.C."/>
            <person name="Barry J.D."/>
            <person name="Hertz-Fowler C."/>
            <person name="Berriman M."/>
        </authorList>
    </citation>
    <scope>NUCLEOTIDE SEQUENCE [LARGE SCALE GENOMIC DNA]</scope>
    <source>
        <strain evidence="3 4">IL3000</strain>
    </source>
</reference>
<accession>F9W585</accession>
<dbReference type="Proteomes" id="UP000000702">
    <property type="component" value="Unassembled WGS sequence"/>
</dbReference>
<reference evidence="4" key="1">
    <citation type="submission" date="2011-07" db="EMBL/GenBank/DDBJ databases">
        <title>Divergent evolution of antigenic variation in African trypanosomes.</title>
        <authorList>
            <person name="Jackson A.P."/>
            <person name="Berry A."/>
            <person name="Allison H.C."/>
            <person name="Burton P."/>
            <person name="Anderson J."/>
            <person name="Aslett M."/>
            <person name="Brown R."/>
            <person name="Corton N."/>
            <person name="Harris D."/>
            <person name="Hauser H."/>
            <person name="Gamble J."/>
            <person name="Gilderthorp R."/>
            <person name="McQuillan J."/>
            <person name="Quail M.A."/>
            <person name="Sanders M."/>
            <person name="Van Tonder A."/>
            <person name="Ginger M.L."/>
            <person name="Donelson J.E."/>
            <person name="Field M.C."/>
            <person name="Barry J.D."/>
            <person name="Berriman M."/>
            <person name="Hertz-Fowler C."/>
        </authorList>
    </citation>
    <scope>NUCLEOTIDE SEQUENCE [LARGE SCALE GENOMIC DNA]</scope>
    <source>
        <strain evidence="4">IL3000</strain>
    </source>
</reference>
<evidence type="ECO:0000256" key="2">
    <source>
        <dbReference type="SAM" id="MobiDB-lite"/>
    </source>
</evidence>
<gene>
    <name evidence="3" type="ORF">TCIL3000_0_32250</name>
</gene>
<evidence type="ECO:0000256" key="1">
    <source>
        <dbReference type="SAM" id="Coils"/>
    </source>
</evidence>
<sequence length="409" mass="44919">MFTSTTAPHTFQPPAVRVPLLETPTTMLSSTCSVWMKPQGPNASESTLRDHYQSADTGGIGGSFFCDSASLIDNSKRMDRVDELLRSVHKHCRGVPEERNGVERMSPSPARMQTKTRSTRSTSRSDPQSRSGDEKGRSPSPGNHLQGGPPARPGWNRRTPVPRARPVVSDPRTEPRRITRSSSSEDHNHLRQERFRGSNSARPALSAPKAVNKISTVTVVSSRAQPSQRPKPNASEPSVVVVLPQRKQGSSVLDGKRAEELLTDDPRFNFMHASLQEAQERATRAEARCEELEVTVHTLQLQHNESTRRLEERQAQLNAQVQYLLQWVRQLEGAAVKGEVVLGGIRETEGSDPLPGTQCGYKGREDTFVPSCGTDNATGAGLLRQEVGPRSTSLRVPPNPPICLKLQSG</sequence>
<feature type="compositionally biased region" description="Basic and acidic residues" evidence="2">
    <location>
        <begin position="171"/>
        <end position="196"/>
    </location>
</feature>
<dbReference type="AlphaFoldDB" id="F9W585"/>
<evidence type="ECO:0000313" key="4">
    <source>
        <dbReference type="Proteomes" id="UP000000702"/>
    </source>
</evidence>
<organism evidence="3 4">
    <name type="scientific">Trypanosoma congolense (strain IL3000)</name>
    <dbReference type="NCBI Taxonomy" id="1068625"/>
    <lineage>
        <taxon>Eukaryota</taxon>
        <taxon>Discoba</taxon>
        <taxon>Euglenozoa</taxon>
        <taxon>Kinetoplastea</taxon>
        <taxon>Metakinetoplastina</taxon>
        <taxon>Trypanosomatida</taxon>
        <taxon>Trypanosomatidae</taxon>
        <taxon>Trypanosoma</taxon>
        <taxon>Nannomonas</taxon>
    </lineage>
</organism>
<evidence type="ECO:0000313" key="3">
    <source>
        <dbReference type="EMBL" id="CCD12333.1"/>
    </source>
</evidence>
<name>F9W585_TRYCI</name>
<feature type="compositionally biased region" description="Low complexity" evidence="2">
    <location>
        <begin position="115"/>
        <end position="130"/>
    </location>
</feature>